<gene>
    <name evidence="1" type="ORF">EV663_105174</name>
</gene>
<dbReference type="AlphaFoldDB" id="A0A4V2SW96"/>
<keyword evidence="2" id="KW-1185">Reference proteome</keyword>
<comment type="caution">
    <text evidence="1">The sequence shown here is derived from an EMBL/GenBank/DDBJ whole genome shotgun (WGS) entry which is preliminary data.</text>
</comment>
<evidence type="ECO:0000313" key="2">
    <source>
        <dbReference type="Proteomes" id="UP000295050"/>
    </source>
</evidence>
<proteinExistence type="predicted"/>
<dbReference type="Gene3D" id="3.30.2310.20">
    <property type="entry name" value="RelE-like"/>
    <property type="match status" value="1"/>
</dbReference>
<protein>
    <recommendedName>
        <fullName evidence="3">Plasmid stabilization system protein ParE</fullName>
    </recommendedName>
</protein>
<dbReference type="Proteomes" id="UP000295050">
    <property type="component" value="Unassembled WGS sequence"/>
</dbReference>
<name>A0A4V2SW96_9RHOB</name>
<evidence type="ECO:0008006" key="3">
    <source>
        <dbReference type="Google" id="ProtNLM"/>
    </source>
</evidence>
<dbReference type="RefSeq" id="WP_132951231.1">
    <property type="nucleotide sequence ID" value="NZ_SLXU01000005.1"/>
</dbReference>
<dbReference type="OrthoDB" id="7724949at2"/>
<dbReference type="InterPro" id="IPR035093">
    <property type="entry name" value="RelE/ParE_toxin_dom_sf"/>
</dbReference>
<dbReference type="EMBL" id="SLXU01000005">
    <property type="protein sequence ID" value="TCP61456.1"/>
    <property type="molecule type" value="Genomic_DNA"/>
</dbReference>
<organism evidence="1 2">
    <name type="scientific">Rhodovulum bhavnagarense</name>
    <dbReference type="NCBI Taxonomy" id="992286"/>
    <lineage>
        <taxon>Bacteria</taxon>
        <taxon>Pseudomonadati</taxon>
        <taxon>Pseudomonadota</taxon>
        <taxon>Alphaproteobacteria</taxon>
        <taxon>Rhodobacterales</taxon>
        <taxon>Paracoccaceae</taxon>
        <taxon>Rhodovulum</taxon>
    </lineage>
</organism>
<sequence>MPSGFEVVLSEDCDHDLELIFDHLFAAYSELGDPVRDAFERAEQRLFEIEGEIQRLGHVPYQGSLDTRIMDGLRHVTKSSAVLYFVVDEDERRVRILGVFFGGQDHRTHILRRIVGS</sequence>
<evidence type="ECO:0000313" key="1">
    <source>
        <dbReference type="EMBL" id="TCP61456.1"/>
    </source>
</evidence>
<reference evidence="1 2" key="1">
    <citation type="submission" date="2019-03" db="EMBL/GenBank/DDBJ databases">
        <title>Genomic Encyclopedia of Type Strains, Phase IV (KMG-IV): sequencing the most valuable type-strain genomes for metagenomic binning, comparative biology and taxonomic classification.</title>
        <authorList>
            <person name="Goeker M."/>
        </authorList>
    </citation>
    <scope>NUCLEOTIDE SEQUENCE [LARGE SCALE GENOMIC DNA]</scope>
    <source>
        <strain evidence="1 2">DSM 24766</strain>
    </source>
</reference>
<accession>A0A4V2SW96</accession>